<accession>A0ABR5QYI6</accession>
<dbReference type="InterPro" id="IPR027417">
    <property type="entry name" value="P-loop_NTPase"/>
</dbReference>
<feature type="domain" description="EcoEI R protein C-terminal" evidence="1">
    <location>
        <begin position="229"/>
        <end position="402"/>
    </location>
</feature>
<gene>
    <name evidence="2" type="ORF">Lgra_2634</name>
</gene>
<evidence type="ECO:0000313" key="3">
    <source>
        <dbReference type="Proteomes" id="UP000054691"/>
    </source>
</evidence>
<dbReference type="EMBL" id="LNYE01000029">
    <property type="protein sequence ID" value="KTD05857.1"/>
    <property type="molecule type" value="Genomic_DNA"/>
</dbReference>
<dbReference type="PANTHER" id="PTHR47396">
    <property type="entry name" value="TYPE I RESTRICTION ENZYME ECOKI R PROTEIN"/>
    <property type="match status" value="1"/>
</dbReference>
<evidence type="ECO:0000313" key="2">
    <source>
        <dbReference type="EMBL" id="KTD05857.1"/>
    </source>
</evidence>
<dbReference type="InterPro" id="IPR050742">
    <property type="entry name" value="Helicase_Restrict-Modif_Enz"/>
</dbReference>
<comment type="caution">
    <text evidence="2">The sequence shown here is derived from an EMBL/GenBank/DDBJ whole genome shotgun (WGS) entry which is preliminary data.</text>
</comment>
<organism evidence="2 3">
    <name type="scientific">Legionella gratiana</name>
    <dbReference type="NCBI Taxonomy" id="45066"/>
    <lineage>
        <taxon>Bacteria</taxon>
        <taxon>Pseudomonadati</taxon>
        <taxon>Pseudomonadota</taxon>
        <taxon>Gammaproteobacteria</taxon>
        <taxon>Legionellales</taxon>
        <taxon>Legionellaceae</taxon>
        <taxon>Legionella</taxon>
    </lineage>
</organism>
<dbReference type="PANTHER" id="PTHR47396:SF1">
    <property type="entry name" value="ATP-DEPENDENT HELICASE IRC3-RELATED"/>
    <property type="match status" value="1"/>
</dbReference>
<dbReference type="Pfam" id="PF08463">
    <property type="entry name" value="EcoEI_R_C"/>
    <property type="match status" value="1"/>
</dbReference>
<reference evidence="2 3" key="1">
    <citation type="submission" date="2015-11" db="EMBL/GenBank/DDBJ databases">
        <title>Genomic analysis of 38 Legionella species identifies large and diverse effector repertoires.</title>
        <authorList>
            <person name="Burstein D."/>
            <person name="Amaro F."/>
            <person name="Zusman T."/>
            <person name="Lifshitz Z."/>
            <person name="Cohen O."/>
            <person name="Gilbert J.A."/>
            <person name="Pupko T."/>
            <person name="Shuman H.A."/>
            <person name="Segal G."/>
        </authorList>
    </citation>
    <scope>NUCLEOTIDE SEQUENCE [LARGE SCALE GENOMIC DNA]</scope>
    <source>
        <strain evidence="2 3">Lyon 8420412</strain>
    </source>
</reference>
<keyword evidence="3" id="KW-1185">Reference proteome</keyword>
<protein>
    <submittedName>
        <fullName evidence="2">Type I restriction enzyme EcoKI subunit R</fullName>
    </submittedName>
</protein>
<evidence type="ECO:0000259" key="1">
    <source>
        <dbReference type="Pfam" id="PF08463"/>
    </source>
</evidence>
<dbReference type="Proteomes" id="UP000054691">
    <property type="component" value="Unassembled WGS sequence"/>
</dbReference>
<sequence length="404" mass="45458">MIATGTDVKPLECLLFMRDVKSRNYFEQMKGRGTRTLDKDSLQKVTPSAKSAKTHYVIVDAIGVTQSLKTASQPLITKPGVSLKDLAMGVMMGASDSDTVSSLAGRLARLDKQLDDKERARIAEKAGGTPLLMIVGELINAIDGDRVEQKAREITNQPVGSDPGETARDQAQKELVSQVANVFNGELIELIDSIRRDKEQTIVHDDLDTVLKAEWAGETTENAKVLTLEFTEYLKDQASKIDALSIYFHTPARRAEITYPQIKAVLEQLKLDRPKLAPLRIWQAYAHLDNYQGDNPISELTALVALIRRVCGIDSRIIPFNKIVRKNFQNWIMKYHSGKSDKFNEQQMAWLHLIRDHIASSCHFERDDLDMAPFDAKGGLGRMYNLFGDRMNWVMDELNRELVA</sequence>
<dbReference type="InterPro" id="IPR013670">
    <property type="entry name" value="EcoEI_R_C_dom"/>
</dbReference>
<proteinExistence type="predicted"/>
<dbReference type="Gene3D" id="3.40.50.300">
    <property type="entry name" value="P-loop containing nucleotide triphosphate hydrolases"/>
    <property type="match status" value="1"/>
</dbReference>
<name>A0ABR5QYI6_9GAMM</name>